<evidence type="ECO:0000256" key="3">
    <source>
        <dbReference type="PROSITE-ProRule" id="PRU00023"/>
    </source>
</evidence>
<protein>
    <submittedName>
        <fullName evidence="5">NFKB inhibitor delta</fullName>
    </submittedName>
</protein>
<dbReference type="Ensembl" id="ENSOANT00000032183.2">
    <property type="protein sequence ID" value="ENSOANP00000028386.2"/>
    <property type="gene ID" value="ENSOANG00000002747.3"/>
</dbReference>
<feature type="repeat" description="ANK" evidence="3">
    <location>
        <begin position="99"/>
        <end position="131"/>
    </location>
</feature>
<dbReference type="GeneTree" id="ENSGT00940000153695"/>
<evidence type="ECO:0000256" key="1">
    <source>
        <dbReference type="ARBA" id="ARBA00022737"/>
    </source>
</evidence>
<dbReference type="InParanoid" id="F6RLI4"/>
<evidence type="ECO:0000256" key="2">
    <source>
        <dbReference type="ARBA" id="ARBA00023043"/>
    </source>
</evidence>
<dbReference type="Gene3D" id="1.25.40.20">
    <property type="entry name" value="Ankyrin repeat-containing domain"/>
    <property type="match status" value="1"/>
</dbReference>
<keyword evidence="2 3" id="KW-0040">ANK repeat</keyword>
<accession>F6RLI4</accession>
<proteinExistence type="predicted"/>
<dbReference type="PANTHER" id="PTHR24124">
    <property type="entry name" value="ANKYRIN REPEAT FAMILY A"/>
    <property type="match status" value="1"/>
</dbReference>
<evidence type="ECO:0000313" key="6">
    <source>
        <dbReference type="Proteomes" id="UP000002279"/>
    </source>
</evidence>
<dbReference type="FunCoup" id="F6RLI4">
    <property type="interactions" value="643"/>
</dbReference>
<feature type="region of interest" description="Disordered" evidence="4">
    <location>
        <begin position="1"/>
        <end position="41"/>
    </location>
</feature>
<dbReference type="PROSITE" id="PS50088">
    <property type="entry name" value="ANK_REPEAT"/>
    <property type="match status" value="3"/>
</dbReference>
<keyword evidence="6" id="KW-1185">Reference proteome</keyword>
<dbReference type="PROSITE" id="PS50297">
    <property type="entry name" value="ANK_REP_REGION"/>
    <property type="match status" value="3"/>
</dbReference>
<evidence type="ECO:0000256" key="4">
    <source>
        <dbReference type="SAM" id="MobiDB-lite"/>
    </source>
</evidence>
<dbReference type="PANTHER" id="PTHR24124:SF7">
    <property type="entry name" value="NF-KAPPA-B INHIBITOR DELTA"/>
    <property type="match status" value="1"/>
</dbReference>
<organism evidence="5 6">
    <name type="scientific">Ornithorhynchus anatinus</name>
    <name type="common">Duckbill platypus</name>
    <dbReference type="NCBI Taxonomy" id="9258"/>
    <lineage>
        <taxon>Eukaryota</taxon>
        <taxon>Metazoa</taxon>
        <taxon>Chordata</taxon>
        <taxon>Craniata</taxon>
        <taxon>Vertebrata</taxon>
        <taxon>Euteleostomi</taxon>
        <taxon>Mammalia</taxon>
        <taxon>Monotremata</taxon>
        <taxon>Ornithorhynchidae</taxon>
        <taxon>Ornithorhynchus</taxon>
    </lineage>
</organism>
<sequence>ADSAGLCLDPTPPSSSWGGSGLGPTQFFQAPPQDTGPGGQSLEQARAEVRGFGLRRLLQQDEEGDTLLHLFAAQGLRWLAFAAAEVLQSCGQLDIREHKGKTPLLVAAAANQPLVVLDLLLLGAEPNATDQRGRSVLHMAAAYGLPAVLMAVCNSGVPVNLEARDFEGLTPLHTAVLSLNAALCPLDPPAVAPGPLPPPAQDRLTCVQMLLQMGADSTSQEIKSNKTALHLAVQGGNLPLVQLLLDLPVPDPPAFVNMKAHGHTALHMAAALPPQAPREPIVRRLLAAGADPTLRNLENEQAAHLLGPGPQAEPVRTPRPRPPTSRPAPSPPPRPRPPRRPSPHGPCPLSQLRQLLKRSRGPAPVSS</sequence>
<reference evidence="5 6" key="1">
    <citation type="journal article" date="2008" name="Nature">
        <title>Genome analysis of the platypus reveals unique signatures of evolution.</title>
        <authorList>
            <person name="Warren W.C."/>
            <person name="Hillier L.W."/>
            <person name="Marshall Graves J.A."/>
            <person name="Birney E."/>
            <person name="Ponting C.P."/>
            <person name="Grutzner F."/>
            <person name="Belov K."/>
            <person name="Miller W."/>
            <person name="Clarke L."/>
            <person name="Chinwalla A.T."/>
            <person name="Yang S.P."/>
            <person name="Heger A."/>
            <person name="Locke D.P."/>
            <person name="Miethke P."/>
            <person name="Waters P.D."/>
            <person name="Veyrunes F."/>
            <person name="Fulton L."/>
            <person name="Fulton B."/>
            <person name="Graves T."/>
            <person name="Wallis J."/>
            <person name="Puente X.S."/>
            <person name="Lopez-Otin C."/>
            <person name="Ordonez G.R."/>
            <person name="Eichler E.E."/>
            <person name="Chen L."/>
            <person name="Cheng Z."/>
            <person name="Deakin J.E."/>
            <person name="Alsop A."/>
            <person name="Thompson K."/>
            <person name="Kirby P."/>
            <person name="Papenfuss A.T."/>
            <person name="Wakefield M.J."/>
            <person name="Olender T."/>
            <person name="Lancet D."/>
            <person name="Huttley G.A."/>
            <person name="Smit A.F."/>
            <person name="Pask A."/>
            <person name="Temple-Smith P."/>
            <person name="Batzer M.A."/>
            <person name="Walker J.A."/>
            <person name="Konkel M.K."/>
            <person name="Harris R.S."/>
            <person name="Whittington C.M."/>
            <person name="Wong E.S."/>
            <person name="Gemmell N.J."/>
            <person name="Buschiazzo E."/>
            <person name="Vargas Jentzsch I.M."/>
            <person name="Merkel A."/>
            <person name="Schmitz J."/>
            <person name="Zemann A."/>
            <person name="Churakov G."/>
            <person name="Kriegs J.O."/>
            <person name="Brosius J."/>
            <person name="Murchison E.P."/>
            <person name="Sachidanandam R."/>
            <person name="Smith C."/>
            <person name="Hannon G.J."/>
            <person name="Tsend-Ayush E."/>
            <person name="McMillan D."/>
            <person name="Attenborough R."/>
            <person name="Rens W."/>
            <person name="Ferguson-Smith M."/>
            <person name="Lefevre C.M."/>
            <person name="Sharp J.A."/>
            <person name="Nicholas K.R."/>
            <person name="Ray D.A."/>
            <person name="Kube M."/>
            <person name="Reinhardt R."/>
            <person name="Pringle T.H."/>
            <person name="Taylor J."/>
            <person name="Jones R.C."/>
            <person name="Nixon B."/>
            <person name="Dacheux J.L."/>
            <person name="Niwa H."/>
            <person name="Sekita Y."/>
            <person name="Huang X."/>
            <person name="Stark A."/>
            <person name="Kheradpour P."/>
            <person name="Kellis M."/>
            <person name="Flicek P."/>
            <person name="Chen Y."/>
            <person name="Webber C."/>
            <person name="Hardison R."/>
            <person name="Nelson J."/>
            <person name="Hallsworth-Pepin K."/>
            <person name="Delehaunty K."/>
            <person name="Markovic C."/>
            <person name="Minx P."/>
            <person name="Feng Y."/>
            <person name="Kremitzki C."/>
            <person name="Mitreva M."/>
            <person name="Glasscock J."/>
            <person name="Wylie T."/>
            <person name="Wohldmann P."/>
            <person name="Thiru P."/>
            <person name="Nhan M.N."/>
            <person name="Pohl C.S."/>
            <person name="Smith S.M."/>
            <person name="Hou S."/>
            <person name="Nefedov M."/>
            <person name="de Jong P.J."/>
            <person name="Renfree M.B."/>
            <person name="Mardis E.R."/>
            <person name="Wilson R.K."/>
        </authorList>
    </citation>
    <scope>NUCLEOTIDE SEQUENCE [LARGE SCALE GENOMIC DNA]</scope>
    <source>
        <strain evidence="5 6">Glennie</strain>
    </source>
</reference>
<dbReference type="Proteomes" id="UP000002279">
    <property type="component" value="Chromosome 5"/>
</dbReference>
<dbReference type="STRING" id="9258.ENSOANP00000028386"/>
<feature type="region of interest" description="Disordered" evidence="4">
    <location>
        <begin position="304"/>
        <end position="367"/>
    </location>
</feature>
<dbReference type="SMART" id="SM00248">
    <property type="entry name" value="ANK"/>
    <property type="match status" value="5"/>
</dbReference>
<gene>
    <name evidence="5" type="primary">NFKBID</name>
</gene>
<dbReference type="GO" id="GO:0010468">
    <property type="term" value="P:regulation of gene expression"/>
    <property type="evidence" value="ECO:0000318"/>
    <property type="project" value="GO_Central"/>
</dbReference>
<keyword evidence="1" id="KW-0677">Repeat</keyword>
<dbReference type="InterPro" id="IPR036770">
    <property type="entry name" value="Ankyrin_rpt-contain_sf"/>
</dbReference>
<feature type="compositionally biased region" description="Pro residues" evidence="4">
    <location>
        <begin position="320"/>
        <end position="335"/>
    </location>
</feature>
<dbReference type="OMA" id="CSFPLGM"/>
<feature type="repeat" description="ANK" evidence="3">
    <location>
        <begin position="261"/>
        <end position="297"/>
    </location>
</feature>
<evidence type="ECO:0000313" key="5">
    <source>
        <dbReference type="Ensembl" id="ENSOANP00000028386.2"/>
    </source>
</evidence>
<dbReference type="eggNOG" id="KOG0504">
    <property type="taxonomic scope" value="Eukaryota"/>
</dbReference>
<dbReference type="SUPFAM" id="SSF48403">
    <property type="entry name" value="Ankyrin repeat"/>
    <property type="match status" value="1"/>
</dbReference>
<dbReference type="GO" id="GO:0005634">
    <property type="term" value="C:nucleus"/>
    <property type="evidence" value="ECO:0000318"/>
    <property type="project" value="GO_Central"/>
</dbReference>
<reference evidence="5" key="3">
    <citation type="submission" date="2025-09" db="UniProtKB">
        <authorList>
            <consortium name="Ensembl"/>
        </authorList>
    </citation>
    <scope>IDENTIFICATION</scope>
    <source>
        <strain evidence="5">Glennie</strain>
    </source>
</reference>
<reference evidence="5" key="2">
    <citation type="submission" date="2025-08" db="UniProtKB">
        <authorList>
            <consortium name="Ensembl"/>
        </authorList>
    </citation>
    <scope>IDENTIFICATION</scope>
    <source>
        <strain evidence="5">Glennie</strain>
    </source>
</reference>
<feature type="repeat" description="ANK" evidence="3">
    <location>
        <begin position="224"/>
        <end position="246"/>
    </location>
</feature>
<dbReference type="Pfam" id="PF12796">
    <property type="entry name" value="Ank_2"/>
    <property type="match status" value="2"/>
</dbReference>
<dbReference type="Bgee" id="ENSOANG00000002747">
    <property type="expression patterns" value="Expressed in endometrium and 4 other cell types or tissues"/>
</dbReference>
<dbReference type="AlphaFoldDB" id="F6RLI4"/>
<name>F6RLI4_ORNAN</name>
<dbReference type="InterPro" id="IPR002110">
    <property type="entry name" value="Ankyrin_rpt"/>
</dbReference>